<sequence length="524" mass="60808">MKYTILLISVLLVSKLYGQGEELPTEHVAYKHCNKIYEALKQAIGDQRSTLPTLLILNRKKRVAAYREMDNSIIIEKKAYDICQAMGTQSESALAFLIGHELTHFYQQTDWKRNSRTSHFLLKHEQQQKYALEDEEADSYSAFIAYLADYETLEIIPDLLEQIYEGYGLNANLDGYPSLDERKKVVAIIQRKVRKYIQLYETANYYIAIGWNLQAYNCYAYLLKYIRTKEIYHNIGVVSLAAAIEQPEQEEYAFLYPIDIDLTNVFQRPFSVQGSRNKLLRDAEINLKKALKLDKKYCSAYLNLACVYDLKGDATNALTTLNTASNLSPTSLQRAKIAIIKGIVYAHRNQIKTASQYFDDANKHYQNLPVWYISNANKRILSSSKREPEQYDILIEDQMDDINFRKERLRTASSVVLGNSGFLILEVDFFTKNRSYLSKFFLRNETNSSDAYFFLQRTRNRSVETKRGIKVGAALSTIQKTYEGTYFQVVHHHKGFFLVYPSKGLIFRMDAKNRVREWAVFAEY</sequence>
<dbReference type="InterPro" id="IPR011990">
    <property type="entry name" value="TPR-like_helical_dom_sf"/>
</dbReference>
<evidence type="ECO:0000313" key="1">
    <source>
        <dbReference type="EMBL" id="CAA6828098.1"/>
    </source>
</evidence>
<dbReference type="Gene3D" id="1.25.40.10">
    <property type="entry name" value="Tetratricopeptide repeat domain"/>
    <property type="match status" value="1"/>
</dbReference>
<name>A0A6S6U8T7_9BACT</name>
<organism evidence="1">
    <name type="scientific">uncultured Aureispira sp</name>
    <dbReference type="NCBI Taxonomy" id="1331704"/>
    <lineage>
        <taxon>Bacteria</taxon>
        <taxon>Pseudomonadati</taxon>
        <taxon>Bacteroidota</taxon>
        <taxon>Saprospiria</taxon>
        <taxon>Saprospirales</taxon>
        <taxon>Saprospiraceae</taxon>
        <taxon>Aureispira</taxon>
        <taxon>environmental samples</taxon>
    </lineage>
</organism>
<protein>
    <submittedName>
        <fullName evidence="1">Uncharacterized protein</fullName>
    </submittedName>
</protein>
<proteinExistence type="predicted"/>
<dbReference type="SUPFAM" id="SSF48452">
    <property type="entry name" value="TPR-like"/>
    <property type="match status" value="1"/>
</dbReference>
<dbReference type="AlphaFoldDB" id="A0A6S6U8T7"/>
<accession>A0A6S6U8T7</accession>
<dbReference type="EMBL" id="CACVAQ010000421">
    <property type="protein sequence ID" value="CAA6828098.1"/>
    <property type="molecule type" value="Genomic_DNA"/>
</dbReference>
<reference evidence="1" key="1">
    <citation type="submission" date="2020-01" db="EMBL/GenBank/DDBJ databases">
        <authorList>
            <person name="Meier V. D."/>
            <person name="Meier V D."/>
        </authorList>
    </citation>
    <scope>NUCLEOTIDE SEQUENCE</scope>
    <source>
        <strain evidence="1">HLG_WM_MAG_10</strain>
    </source>
</reference>
<gene>
    <name evidence="1" type="ORF">HELGO_WM54272</name>
</gene>